<name>A0ACB8SSA6_9AGAM</name>
<evidence type="ECO:0000313" key="1">
    <source>
        <dbReference type="EMBL" id="KAI0059398.1"/>
    </source>
</evidence>
<organism evidence="1 2">
    <name type="scientific">Artomyces pyxidatus</name>
    <dbReference type="NCBI Taxonomy" id="48021"/>
    <lineage>
        <taxon>Eukaryota</taxon>
        <taxon>Fungi</taxon>
        <taxon>Dikarya</taxon>
        <taxon>Basidiomycota</taxon>
        <taxon>Agaricomycotina</taxon>
        <taxon>Agaricomycetes</taxon>
        <taxon>Russulales</taxon>
        <taxon>Auriscalpiaceae</taxon>
        <taxon>Artomyces</taxon>
    </lineage>
</organism>
<evidence type="ECO:0000313" key="2">
    <source>
        <dbReference type="Proteomes" id="UP000814140"/>
    </source>
</evidence>
<gene>
    <name evidence="1" type="ORF">BV25DRAFT_1918433</name>
</gene>
<dbReference type="Proteomes" id="UP000814140">
    <property type="component" value="Unassembled WGS sequence"/>
</dbReference>
<comment type="caution">
    <text evidence="1">The sequence shown here is derived from an EMBL/GenBank/DDBJ whole genome shotgun (WGS) entry which is preliminary data.</text>
</comment>
<keyword evidence="2" id="KW-1185">Reference proteome</keyword>
<reference evidence="1" key="2">
    <citation type="journal article" date="2022" name="New Phytol.">
        <title>Evolutionary transition to the ectomycorrhizal habit in the genomes of a hyperdiverse lineage of mushroom-forming fungi.</title>
        <authorList>
            <person name="Looney B."/>
            <person name="Miyauchi S."/>
            <person name="Morin E."/>
            <person name="Drula E."/>
            <person name="Courty P.E."/>
            <person name="Kohler A."/>
            <person name="Kuo A."/>
            <person name="LaButti K."/>
            <person name="Pangilinan J."/>
            <person name="Lipzen A."/>
            <person name="Riley R."/>
            <person name="Andreopoulos W."/>
            <person name="He G."/>
            <person name="Johnson J."/>
            <person name="Nolan M."/>
            <person name="Tritt A."/>
            <person name="Barry K.W."/>
            <person name="Grigoriev I.V."/>
            <person name="Nagy L.G."/>
            <person name="Hibbett D."/>
            <person name="Henrissat B."/>
            <person name="Matheny P.B."/>
            <person name="Labbe J."/>
            <person name="Martin F.M."/>
        </authorList>
    </citation>
    <scope>NUCLEOTIDE SEQUENCE</scope>
    <source>
        <strain evidence="1">HHB10654</strain>
    </source>
</reference>
<reference evidence="1" key="1">
    <citation type="submission" date="2021-03" db="EMBL/GenBank/DDBJ databases">
        <authorList>
            <consortium name="DOE Joint Genome Institute"/>
            <person name="Ahrendt S."/>
            <person name="Looney B.P."/>
            <person name="Miyauchi S."/>
            <person name="Morin E."/>
            <person name="Drula E."/>
            <person name="Courty P.E."/>
            <person name="Chicoki N."/>
            <person name="Fauchery L."/>
            <person name="Kohler A."/>
            <person name="Kuo A."/>
            <person name="Labutti K."/>
            <person name="Pangilinan J."/>
            <person name="Lipzen A."/>
            <person name="Riley R."/>
            <person name="Andreopoulos W."/>
            <person name="He G."/>
            <person name="Johnson J."/>
            <person name="Barry K.W."/>
            <person name="Grigoriev I.V."/>
            <person name="Nagy L."/>
            <person name="Hibbett D."/>
            <person name="Henrissat B."/>
            <person name="Matheny P.B."/>
            <person name="Labbe J."/>
            <person name="Martin F."/>
        </authorList>
    </citation>
    <scope>NUCLEOTIDE SEQUENCE</scope>
    <source>
        <strain evidence="1">HHB10654</strain>
    </source>
</reference>
<proteinExistence type="predicted"/>
<accession>A0ACB8SSA6</accession>
<protein>
    <submittedName>
        <fullName evidence="1">Uncharacterized protein</fullName>
    </submittedName>
</protein>
<dbReference type="EMBL" id="MU277226">
    <property type="protein sequence ID" value="KAI0059398.1"/>
    <property type="molecule type" value="Genomic_DNA"/>
</dbReference>
<sequence>MAPRLRNRPSGTDGGAAAALTPAQKGAATRKANREKKEAEAAAAHLRVNAGAATHGSNDDDEAGRSAQPRRAAASTTSAASQGEEVEGGSRKRAASSAEPQPTIGSVKKAPKKRKSDAAISVNTTPMEDEEEPHENTSTHGGIIAAGAPALETVEFVRPRPTQAQQQANGTNTRSGIKEKENQNNGEGDDDDDENGERPLDEDGPASDEAERDEQWDGAEDALDDDNPASSKKTSKALARQFEQATPIWKPKSKASSTQHAGSPTTQGRDESTRGVANLLDVEAPSRGQRTRTSSHEREDRNDIAGVQGDIERMNIDRDNGGRRRGQHRPTNSRRLRVESEDDLEPLMAEHAAPREQLAKRPRGQNGERDNSARRVSQTHGDAPGEERERESRSSGRAHWGEHHSLDEHGHRDRHQVLDRPDDQERRRRGYPDRDHGQREHIDTDLPRDYRDHRSKRDTPHPTEPQPGWDSDDHNRPRPVHSSVKQHAGSARNRHKGRQTWREPEDVYEIEDTDDERARQRPTTKRAGKARRRHSVSDEDSEDIRPRSRPHERVRVKQEPGQDGRKGRVRRRTRATFVIDSNDELVEGAAEDGESDNSQIDDGLPRDGQWPGRTKFNLGDHGRPTLGDQYDGVANVISYTCATEVPKFVCFQDAFPLADDRIPLFRAALMKGARALKSRVILARLESETSYVEKMAIIPEGRMSIFRGKVRDKAAAGVKMHYKFATFPAREFTVIIGKLLEDRRHIFPGDAVRKTIEEENPYCHPAILYIIHESFFGGNPVKKFPVEYYPVSPRTKKRQLPKSMVAFAATANEAALMAYRMGPTPVKIPFYGDTFDDVYSVHLATLDQIYKDDAEVFDGLMTYLYEQTSGEATAASGSSSRRGEQVRPISIVTANITRFK</sequence>